<evidence type="ECO:0000313" key="4">
    <source>
        <dbReference type="EMBL" id="SDR61627.1"/>
    </source>
</evidence>
<dbReference type="Pfam" id="PF03972">
    <property type="entry name" value="MmgE_PrpD_N"/>
    <property type="match status" value="1"/>
</dbReference>
<reference evidence="5" key="1">
    <citation type="submission" date="2016-10" db="EMBL/GenBank/DDBJ databases">
        <authorList>
            <person name="Varghese N."/>
            <person name="Submissions S."/>
        </authorList>
    </citation>
    <scope>NUCLEOTIDE SEQUENCE [LARGE SCALE GENOMIC DNA]</scope>
    <source>
        <strain evidence="5">DUS833</strain>
    </source>
</reference>
<feature type="domain" description="MmgE/PrpD N-terminal" evidence="2">
    <location>
        <begin position="6"/>
        <end position="242"/>
    </location>
</feature>
<comment type="similarity">
    <text evidence="1">Belongs to the PrpD family.</text>
</comment>
<evidence type="ECO:0000259" key="3">
    <source>
        <dbReference type="Pfam" id="PF19305"/>
    </source>
</evidence>
<evidence type="ECO:0000313" key="5">
    <source>
        <dbReference type="Proteomes" id="UP000199365"/>
    </source>
</evidence>
<evidence type="ECO:0000256" key="1">
    <source>
        <dbReference type="ARBA" id="ARBA00006174"/>
    </source>
</evidence>
<keyword evidence="5" id="KW-1185">Reference proteome</keyword>
<dbReference type="Gene3D" id="3.30.1330.120">
    <property type="entry name" value="2-methylcitrate dehydratase PrpD"/>
    <property type="match status" value="1"/>
</dbReference>
<dbReference type="Proteomes" id="UP000199365">
    <property type="component" value="Unassembled WGS sequence"/>
</dbReference>
<protein>
    <submittedName>
        <fullName evidence="4">2-methylcitrate dehydratase PrpD</fullName>
    </submittedName>
</protein>
<organism evidence="4 5">
    <name type="scientific">Paraburkholderia tuberum</name>
    <dbReference type="NCBI Taxonomy" id="157910"/>
    <lineage>
        <taxon>Bacteria</taxon>
        <taxon>Pseudomonadati</taxon>
        <taxon>Pseudomonadota</taxon>
        <taxon>Betaproteobacteria</taxon>
        <taxon>Burkholderiales</taxon>
        <taxon>Burkholderiaceae</taxon>
        <taxon>Paraburkholderia</taxon>
    </lineage>
</organism>
<feature type="domain" description="MmgE/PrpD C-terminal" evidence="3">
    <location>
        <begin position="268"/>
        <end position="425"/>
    </location>
</feature>
<dbReference type="AlphaFoldDB" id="A0A1H1KHV7"/>
<dbReference type="InterPro" id="IPR045337">
    <property type="entry name" value="MmgE_PrpD_C"/>
</dbReference>
<evidence type="ECO:0000259" key="2">
    <source>
        <dbReference type="Pfam" id="PF03972"/>
    </source>
</evidence>
<dbReference type="Pfam" id="PF19305">
    <property type="entry name" value="MmgE_PrpD_C"/>
    <property type="match status" value="1"/>
</dbReference>
<dbReference type="PANTHER" id="PTHR16943:SF8">
    <property type="entry name" value="2-METHYLCITRATE DEHYDRATASE"/>
    <property type="match status" value="1"/>
</dbReference>
<dbReference type="InterPro" id="IPR036148">
    <property type="entry name" value="MmgE/PrpD_sf"/>
</dbReference>
<dbReference type="InterPro" id="IPR005656">
    <property type="entry name" value="MmgE_PrpD"/>
</dbReference>
<sequence>MVALTQSLASYIHAPDFGPDEDQALSMAQQGVLDSIATLYAGSGEEVVRIVSSQFSTVDREDVRAAPTPFSGHHFKADEAAYVIGVAAHALDYDDVALSGHPSAVLMPAILSLCYSRNLGGLEALRAYVVGYEVWAELVARDKDQYHTKGWHPTSVFGTVAATSALAYLERLSMPQIQHALGIAASMASGLVANFGSMTKPWQVGRAASSAFSAVGLAKAGLTASTDVLEHPAGFLNAISPRGGVDLARPYIIGKPHIVEHGLSIKRYPVCYGSHRVIDGVLQLITAADIRPPEVVKVVATIGTGQASMLRNHAPMSALEAKFSLEFAVASAILAGNVGLAELTDDFVRRVDIQHLVTKTVTDLTSDPCPIDNAFSYKDRVVIYTENGRLHDSGDIRFARGHSKNPMSDTELRTKFLDSLSYYTSLNDTDPTYGERLYQKIVDLRSMKTIRDLWT</sequence>
<dbReference type="InterPro" id="IPR045336">
    <property type="entry name" value="MmgE_PrpD_N"/>
</dbReference>
<dbReference type="PANTHER" id="PTHR16943">
    <property type="entry name" value="2-METHYLCITRATE DEHYDRATASE-RELATED"/>
    <property type="match status" value="1"/>
</dbReference>
<dbReference type="InterPro" id="IPR042183">
    <property type="entry name" value="MmgE/PrpD_sf_1"/>
</dbReference>
<dbReference type="EMBL" id="FNKX01000004">
    <property type="protein sequence ID" value="SDR61627.1"/>
    <property type="molecule type" value="Genomic_DNA"/>
</dbReference>
<dbReference type="SUPFAM" id="SSF103378">
    <property type="entry name" value="2-methylcitrate dehydratase PrpD"/>
    <property type="match status" value="1"/>
</dbReference>
<name>A0A1H1KHV7_9BURK</name>
<dbReference type="Gene3D" id="1.10.4100.10">
    <property type="entry name" value="2-methylcitrate dehydratase PrpD"/>
    <property type="match status" value="1"/>
</dbReference>
<dbReference type="GO" id="GO:0016829">
    <property type="term" value="F:lyase activity"/>
    <property type="evidence" value="ECO:0007669"/>
    <property type="project" value="InterPro"/>
</dbReference>
<dbReference type="STRING" id="157910.SAMN05445850_7866"/>
<dbReference type="RefSeq" id="WP_090812349.1">
    <property type="nucleotide sequence ID" value="NZ_FNKX01000004.1"/>
</dbReference>
<gene>
    <name evidence="4" type="ORF">SAMN05445850_7866</name>
</gene>
<proteinExistence type="inferred from homology"/>
<dbReference type="InterPro" id="IPR042188">
    <property type="entry name" value="MmgE/PrpD_sf_2"/>
</dbReference>
<accession>A0A1H1KHV7</accession>